<evidence type="ECO:0000256" key="1">
    <source>
        <dbReference type="ARBA" id="ARBA00023211"/>
    </source>
</evidence>
<dbReference type="InterPro" id="IPR050073">
    <property type="entry name" value="2-IPM_HCS-like"/>
</dbReference>
<organism evidence="4 5">
    <name type="scientific">Butyribacter intestini</name>
    <dbReference type="NCBI Taxonomy" id="1703332"/>
    <lineage>
        <taxon>Bacteria</taxon>
        <taxon>Bacillati</taxon>
        <taxon>Bacillota</taxon>
        <taxon>Clostridia</taxon>
        <taxon>Lachnospirales</taxon>
        <taxon>Lachnospiraceae</taxon>
        <taxon>Butyribacter</taxon>
    </lineage>
</organism>
<dbReference type="EMBL" id="LLKB01000005">
    <property type="protein sequence ID" value="KQC85044.1"/>
    <property type="molecule type" value="Genomic_DNA"/>
</dbReference>
<keyword evidence="1" id="KW-0464">Manganese</keyword>
<evidence type="ECO:0000313" key="5">
    <source>
        <dbReference type="Proteomes" id="UP000050833"/>
    </source>
</evidence>
<keyword evidence="2" id="KW-0175">Coiled coil</keyword>
<dbReference type="Pfam" id="PF00682">
    <property type="entry name" value="HMGL-like"/>
    <property type="match status" value="1"/>
</dbReference>
<proteinExistence type="predicted"/>
<sequence length="526" mass="60510">MGEIKLLDCTLRDGGYINDWKFGKETITGILDRLSLAEIDLIECGFITEKTVNENYSLFPDADVVNGYVKQPSGKAMYVAMIAIGEKETNPEFICDASETIIDGIRITFHPDEAKKVFDWANILKKKGYQVFIQPVGSANYDDELILELIKKVNQLKPFAFYIVDTLGAMSENDMMHMLHIIDRNLDENVKLGYHSHNNLQLAFANAQRMMEFGTNRDVIIDCSVYGMGRGAGNLCTELMVDFLKKHYNKKYDAVPILEIVDNYLLPIYMQKRWGYTIEYFLASSLDCHPNYVSFLMDKQNIPVRVIRNMLEQIPKEKRLRYNAKVINDIYSTYQNNSVDDRLEILNLREKFKGENVLIVGSGKSVKTKHDKIAKYILKNKPKVIAINFVPSFKTDMVFVANQKRFEMIKDSLDMKNVICTSNIDDDTKECHVVNYSTLLNSGDIVGDSSGMMLLKLLRRLKVSKVAIAGMDGFKRNCLENYCEKRFVHEEDNKTLREKNKEMKEQLKLISKEINIEFITPSKYCD</sequence>
<dbReference type="SUPFAM" id="SSF51569">
    <property type="entry name" value="Aldolase"/>
    <property type="match status" value="1"/>
</dbReference>
<name>A0AAW3JS87_9FIRM</name>
<evidence type="ECO:0000259" key="3">
    <source>
        <dbReference type="Pfam" id="PF00682"/>
    </source>
</evidence>
<dbReference type="PANTHER" id="PTHR10277">
    <property type="entry name" value="HOMOCITRATE SYNTHASE-RELATED"/>
    <property type="match status" value="1"/>
</dbReference>
<protein>
    <recommendedName>
        <fullName evidence="3">Pyruvate carboxyltransferase domain-containing protein</fullName>
    </recommendedName>
</protein>
<dbReference type="Gene3D" id="3.20.20.70">
    <property type="entry name" value="Aldolase class I"/>
    <property type="match status" value="1"/>
</dbReference>
<dbReference type="GO" id="GO:0003852">
    <property type="term" value="F:2-isopropylmalate synthase activity"/>
    <property type="evidence" value="ECO:0007669"/>
    <property type="project" value="TreeGrafter"/>
</dbReference>
<dbReference type="CDD" id="cd07944">
    <property type="entry name" value="DRE_TIM_HOA_like"/>
    <property type="match status" value="1"/>
</dbReference>
<dbReference type="InterPro" id="IPR000891">
    <property type="entry name" value="PYR_CT"/>
</dbReference>
<feature type="coiled-coil region" evidence="2">
    <location>
        <begin position="486"/>
        <end position="513"/>
    </location>
</feature>
<gene>
    <name evidence="4" type="ORF">APZ18_10045</name>
</gene>
<comment type="caution">
    <text evidence="4">The sequence shown here is derived from an EMBL/GenBank/DDBJ whole genome shotgun (WGS) entry which is preliminary data.</text>
</comment>
<feature type="domain" description="Pyruvate carboxyltransferase" evidence="3">
    <location>
        <begin position="4"/>
        <end position="246"/>
    </location>
</feature>
<evidence type="ECO:0000256" key="2">
    <source>
        <dbReference type="SAM" id="Coils"/>
    </source>
</evidence>
<dbReference type="AlphaFoldDB" id="A0AAW3JS87"/>
<keyword evidence="5" id="KW-1185">Reference proteome</keyword>
<dbReference type="Proteomes" id="UP000050833">
    <property type="component" value="Unassembled WGS sequence"/>
</dbReference>
<reference evidence="4 5" key="1">
    <citation type="submission" date="2015-10" db="EMBL/GenBank/DDBJ databases">
        <title>Butyribacter intestini gen. nov., sp. nov., a butyric acid-producing bacterium of the family Lachnospiraceae isolated from the human faeces.</title>
        <authorList>
            <person name="Zou Y."/>
            <person name="Xue W."/>
            <person name="Luo G."/>
            <person name="Lv M."/>
        </authorList>
    </citation>
    <scope>NUCLEOTIDE SEQUENCE [LARGE SCALE GENOMIC DNA]</scope>
    <source>
        <strain evidence="4 5">TF01-11</strain>
    </source>
</reference>
<dbReference type="PANTHER" id="PTHR10277:SF9">
    <property type="entry name" value="2-ISOPROPYLMALATE SYNTHASE 1, CHLOROPLASTIC-RELATED"/>
    <property type="match status" value="1"/>
</dbReference>
<evidence type="ECO:0000313" key="4">
    <source>
        <dbReference type="EMBL" id="KQC85044.1"/>
    </source>
</evidence>
<dbReference type="RefSeq" id="WP_055944499.1">
    <property type="nucleotide sequence ID" value="NZ_LLKB01000005.1"/>
</dbReference>
<accession>A0AAW3JS87</accession>
<dbReference type="GO" id="GO:0009098">
    <property type="term" value="P:L-leucine biosynthetic process"/>
    <property type="evidence" value="ECO:0007669"/>
    <property type="project" value="TreeGrafter"/>
</dbReference>
<dbReference type="InterPro" id="IPR013785">
    <property type="entry name" value="Aldolase_TIM"/>
</dbReference>